<organism evidence="1 2">
    <name type="scientific">Panagrolaimus sp. ES5</name>
    <dbReference type="NCBI Taxonomy" id="591445"/>
    <lineage>
        <taxon>Eukaryota</taxon>
        <taxon>Metazoa</taxon>
        <taxon>Ecdysozoa</taxon>
        <taxon>Nematoda</taxon>
        <taxon>Chromadorea</taxon>
        <taxon>Rhabditida</taxon>
        <taxon>Tylenchina</taxon>
        <taxon>Panagrolaimomorpha</taxon>
        <taxon>Panagrolaimoidea</taxon>
        <taxon>Panagrolaimidae</taxon>
        <taxon>Panagrolaimus</taxon>
    </lineage>
</organism>
<name>A0AC34FCM8_9BILA</name>
<evidence type="ECO:0000313" key="1">
    <source>
        <dbReference type="Proteomes" id="UP000887579"/>
    </source>
</evidence>
<protein>
    <submittedName>
        <fullName evidence="2">HMG box domain-containing protein</fullName>
    </submittedName>
</protein>
<proteinExistence type="predicted"/>
<accession>A0AC34FCM8</accession>
<reference evidence="2" key="1">
    <citation type="submission" date="2022-11" db="UniProtKB">
        <authorList>
            <consortium name="WormBaseParasite"/>
        </authorList>
    </citation>
    <scope>IDENTIFICATION</scope>
</reference>
<dbReference type="Proteomes" id="UP000887579">
    <property type="component" value="Unplaced"/>
</dbReference>
<sequence>MEKEPSPQIVGTENTLTVKHEEIDTETKNINEATVVAAENGPAALEAGTAAWLETQPKLNAKSKSGYILFSAEIRKRIMAENPDSGFGEISRIVGIEWKKLNDEQKRQYESRAQYIANERAKNDLLTPNSKMLQPGQVRVYLCKWTNCDFQFDCQDGLYEHIKTAHTSKIVHGENQYVCLWQSCLKYRKEGKPFPSLPRLHRHIKEKHLPHSSKAMLPNQRSKHYFVYIPPEESAPHGKGEAPSGHFMNHQFGTNNPNAPVCTLATPLEDMQTTLTTTPARTYTSNIVSDATPQRTVKVVSAMYQNQPNGTTQYVQQIPTGSVQYVTVGGQPVYQAVVVNHGQGQQPVHVYHQTPQGTIVQAQQVSNQYYQQVPQTSGNHQTYSIGNASQMGQPQTYQTSGHMQLQQTPVHMGPPQTYHQTSGHMQLQQTPVHVSYQPSTSHNQTLPPQTPIHAPQIQPAPPVDPRNIITRAPEPTFAPVPDFYNVRRALHTKTYVTYLENLGKQRSISNWNKTLNGEGGESIPRDKLNMIRRAPKRKVTEEELANGLYRLRDQLLESTCGIKKYSEFKL</sequence>
<evidence type="ECO:0000313" key="2">
    <source>
        <dbReference type="WBParaSite" id="ES5_v2.g15162.t1"/>
    </source>
</evidence>
<dbReference type="WBParaSite" id="ES5_v2.g15162.t1">
    <property type="protein sequence ID" value="ES5_v2.g15162.t1"/>
    <property type="gene ID" value="ES5_v2.g15162"/>
</dbReference>